<evidence type="ECO:0000256" key="3">
    <source>
        <dbReference type="ARBA" id="ARBA00022787"/>
    </source>
</evidence>
<dbReference type="Gene3D" id="1.10.8.60">
    <property type="match status" value="1"/>
</dbReference>
<evidence type="ECO:0000259" key="5">
    <source>
        <dbReference type="SMART" id="SM00382"/>
    </source>
</evidence>
<evidence type="ECO:0000313" key="6">
    <source>
        <dbReference type="EMBL" id="RTE84049.1"/>
    </source>
</evidence>
<dbReference type="Proteomes" id="UP000287124">
    <property type="component" value="Unassembled WGS sequence"/>
</dbReference>
<dbReference type="GO" id="GO:0016887">
    <property type="term" value="F:ATP hydrolysis activity"/>
    <property type="evidence" value="ECO:0007669"/>
    <property type="project" value="InterPro"/>
</dbReference>
<name>A0A430M7V8_9HYPO</name>
<evidence type="ECO:0000313" key="7">
    <source>
        <dbReference type="Proteomes" id="UP000287124"/>
    </source>
</evidence>
<protein>
    <recommendedName>
        <fullName evidence="5">AAA+ ATPase domain-containing protein</fullName>
    </recommendedName>
</protein>
<keyword evidence="3" id="KW-1000">Mitochondrion outer membrane</keyword>
<dbReference type="InterPro" id="IPR003959">
    <property type="entry name" value="ATPase_AAA_core"/>
</dbReference>
<keyword evidence="3" id="KW-0472">Membrane</keyword>
<dbReference type="AlphaFoldDB" id="A0A430M7V8"/>
<gene>
    <name evidence="6" type="ORF">BHE90_001431</name>
</gene>
<dbReference type="Gene3D" id="3.40.50.300">
    <property type="entry name" value="P-loop containing nucleotide triphosphate hydrolases"/>
    <property type="match status" value="1"/>
</dbReference>
<dbReference type="PANTHER" id="PTHR45644">
    <property type="entry name" value="AAA ATPASE, PUTATIVE (AFU_ORTHOLOGUE AFUA_2G12920)-RELATED-RELATED"/>
    <property type="match status" value="1"/>
</dbReference>
<dbReference type="SMART" id="SM00382">
    <property type="entry name" value="AAA"/>
    <property type="match status" value="1"/>
</dbReference>
<evidence type="ECO:0000256" key="4">
    <source>
        <dbReference type="ARBA" id="ARBA00022840"/>
    </source>
</evidence>
<comment type="caution">
    <text evidence="6">The sequence shown here is derived from an EMBL/GenBank/DDBJ whole genome shotgun (WGS) entry which is preliminary data.</text>
</comment>
<dbReference type="InterPro" id="IPR051701">
    <property type="entry name" value="Mito_OM_Translocase_MSP1"/>
</dbReference>
<dbReference type="InterPro" id="IPR041569">
    <property type="entry name" value="AAA_lid_3"/>
</dbReference>
<evidence type="ECO:0000256" key="1">
    <source>
        <dbReference type="ARBA" id="ARBA00004572"/>
    </source>
</evidence>
<proteinExistence type="predicted"/>
<dbReference type="PANTHER" id="PTHR45644:SF56">
    <property type="entry name" value="AAA ATPASE, PUTATIVE (AFU_ORTHOLOGUE AFUA_2G12920)-RELATED"/>
    <property type="match status" value="1"/>
</dbReference>
<feature type="domain" description="AAA+ ATPase" evidence="5">
    <location>
        <begin position="179"/>
        <end position="314"/>
    </location>
</feature>
<dbReference type="GO" id="GO:0005524">
    <property type="term" value="F:ATP binding"/>
    <property type="evidence" value="ECO:0007669"/>
    <property type="project" value="UniProtKB-KW"/>
</dbReference>
<keyword evidence="3" id="KW-0496">Mitochondrion</keyword>
<dbReference type="SUPFAM" id="SSF52540">
    <property type="entry name" value="P-loop containing nucleoside triphosphate hydrolases"/>
    <property type="match status" value="1"/>
</dbReference>
<dbReference type="InterPro" id="IPR027417">
    <property type="entry name" value="P-loop_NTPase"/>
</dbReference>
<dbReference type="Pfam" id="PF17862">
    <property type="entry name" value="AAA_lid_3"/>
    <property type="match status" value="1"/>
</dbReference>
<reference evidence="6 7" key="1">
    <citation type="submission" date="2017-06" db="EMBL/GenBank/DDBJ databases">
        <title>Comparative genomic analysis of Ambrosia Fusariam Clade fungi.</title>
        <authorList>
            <person name="Stajich J.E."/>
            <person name="Carrillo J."/>
            <person name="Kijimoto T."/>
            <person name="Eskalen A."/>
            <person name="O'Donnell K."/>
            <person name="Kasson M."/>
        </authorList>
    </citation>
    <scope>NUCLEOTIDE SEQUENCE [LARGE SCALE GENOMIC DNA]</scope>
    <source>
        <strain evidence="6 7">UCR1854</strain>
    </source>
</reference>
<dbReference type="InterPro" id="IPR003593">
    <property type="entry name" value="AAA+_ATPase"/>
</dbReference>
<keyword evidence="2" id="KW-0547">Nucleotide-binding</keyword>
<dbReference type="GO" id="GO:0005741">
    <property type="term" value="C:mitochondrial outer membrane"/>
    <property type="evidence" value="ECO:0007669"/>
    <property type="project" value="UniProtKB-SubCell"/>
</dbReference>
<keyword evidence="7" id="KW-1185">Reference proteome</keyword>
<dbReference type="Pfam" id="PF00004">
    <property type="entry name" value="AAA"/>
    <property type="match status" value="1"/>
</dbReference>
<organism evidence="6 7">
    <name type="scientific">Fusarium euwallaceae</name>
    <dbReference type="NCBI Taxonomy" id="1147111"/>
    <lineage>
        <taxon>Eukaryota</taxon>
        <taxon>Fungi</taxon>
        <taxon>Dikarya</taxon>
        <taxon>Ascomycota</taxon>
        <taxon>Pezizomycotina</taxon>
        <taxon>Sordariomycetes</taxon>
        <taxon>Hypocreomycetidae</taxon>
        <taxon>Hypocreales</taxon>
        <taxon>Nectriaceae</taxon>
        <taxon>Fusarium</taxon>
        <taxon>Fusarium solani species complex</taxon>
    </lineage>
</organism>
<sequence>MGNLDDIPLMPLSEFFYTLPKLKPTAKVIQFSSGDEIELCFETEVDGLFDDATSSTEPCRIIWAPSGLLQGDSIEEVLHLVNEEAFDKEFEHVFDSVDSESDASEVSMKGVTAKIDKIREGCNEFEKQLLNAVVLPDDIDVSFDDVHVDPAAVTSLRALTALATAAPLAFTYGLLAKEKILGVLLHGPPGTGKTMLAKAVAKEAHVSFLPVSGADFLSKWVGEDEKLVRAIFSIARKLDPCVIFIDEADSVFRQRTEDDSSWKRDLVSQFLLEWDGVKGGAKGGFVMAATNRMSDIDPAVLRRLPRRIFVGVPTAAQREGILRIHLRDESLGPDVSVEELAKLTVSYSGSDLKSLCVSAAMAAVYESIYGNASLSGKIKAGRRTRRKQMERKLCMRHFEQAMSEIVATPQGGSAQAASPPKKSVTRDVGIDAPSLAKFKKFGNITPILKTSIAMTSYTLQVTIDETLLRQGCGDNLVIARKVNGIMNTVFAGFSFRPRGNFQPLFPNVQFTWTEKYKICLVAPPSNGEYIERATEDVHIDVGEVTTFDQYSLSEPAEKQPVGFFPNAGSFGVKGVPNSLNASILMSTGGQWSTIYVDQSGQSGQVAILQPQEYYLFWKERAENEKLYQLNEADGQQIIFNAGETSKGIHFGFKNPGTPEAPSWYFT</sequence>
<dbReference type="EMBL" id="MIKF01000010">
    <property type="protein sequence ID" value="RTE84049.1"/>
    <property type="molecule type" value="Genomic_DNA"/>
</dbReference>
<evidence type="ECO:0000256" key="2">
    <source>
        <dbReference type="ARBA" id="ARBA00022741"/>
    </source>
</evidence>
<accession>A0A430M7V8</accession>
<keyword evidence="4" id="KW-0067">ATP-binding</keyword>
<comment type="subcellular location">
    <subcellularLocation>
        <location evidence="1">Mitochondrion outer membrane</location>
        <topology evidence="1">Single-pass membrane protein</topology>
    </subcellularLocation>
</comment>